<proteinExistence type="predicted"/>
<dbReference type="EMBL" id="AP017624">
    <property type="protein sequence ID" value="BAV41266.1"/>
    <property type="molecule type" value="Genomic_DNA"/>
</dbReference>
<dbReference type="GeneID" id="93436707"/>
<organism evidence="1 2">
    <name type="scientific">Mycobacterium ulcerans subsp. shinshuense</name>
    <dbReference type="NCBI Taxonomy" id="1124626"/>
    <lineage>
        <taxon>Bacteria</taxon>
        <taxon>Bacillati</taxon>
        <taxon>Actinomycetota</taxon>
        <taxon>Actinomycetes</taxon>
        <taxon>Mycobacteriales</taxon>
        <taxon>Mycobacteriaceae</taxon>
        <taxon>Mycobacterium</taxon>
        <taxon>Mycobacterium ulcerans group</taxon>
    </lineage>
</organism>
<dbReference type="RefSeq" id="WP_096370581.1">
    <property type="nucleotide sequence ID" value="NZ_AP017624.1"/>
</dbReference>
<evidence type="ECO:0000313" key="1">
    <source>
        <dbReference type="EMBL" id="BAV41266.1"/>
    </source>
</evidence>
<dbReference type="AlphaFoldDB" id="A0A1B4Y2J7"/>
<sequence length="451" mass="49333">MAGENAVDIASFRRNSHDEVLDNLTKGIVGVLQDAFADSPCRDFFLWCSSPQSPAQPEWLRLSGSGATHAMTEKVLLYSMEDAHAEHLLGQSPALNTYLAFDAVANDLGIGLGMDPRLDGPHERLRRKLAIDVNHAAIRALSRPRPAAPMLLADSRASARRIDFLIQTPSGAAYSQLVKAFNAQCGRNVRADVRAALWPLLVGNIIAARGVLRAIRGLRYAEPVRRYLLGRYTGVNRMIGTGLRGGIGQRLESSADAILASTTLGYYIAFLLDTPEYRDVPMEEIDLLLFRALSACNRLVCLLSDIGPELLKNQSGREDLANRITDATAATDSRFDEVLARVCADDPMTTRLEKDLTRRQTNLALDSLHALPVAKAAPAFVKRLNYFAHAYGTAERSLIDACQGLHHLTGRSEISKLVLNFFSFHDSDYANSYNLVAGGYSGVSLRMVPPA</sequence>
<protein>
    <submittedName>
        <fullName evidence="1">Uncharacterized protein</fullName>
    </submittedName>
</protein>
<gene>
    <name evidence="1" type="ORF">SHTP_2087</name>
</gene>
<name>A0A1B4Y2J7_MYCUL</name>
<dbReference type="Proteomes" id="UP000218067">
    <property type="component" value="Chromosome"/>
</dbReference>
<evidence type="ECO:0000313" key="2">
    <source>
        <dbReference type="Proteomes" id="UP000218067"/>
    </source>
</evidence>
<reference evidence="1 2" key="1">
    <citation type="submission" date="2016-08" db="EMBL/GenBank/DDBJ databases">
        <title>Complete genome sequence of Mycobacterium shinshuense, a subspecies of M. ulcerans.</title>
        <authorList>
            <person name="Yoshida M."/>
            <person name="Ogura Y."/>
            <person name="Hayashi T."/>
            <person name="Hoshino Y."/>
        </authorList>
    </citation>
    <scope>NUCLEOTIDE SEQUENCE [LARGE SCALE GENOMIC DNA]</scope>
    <source>
        <strain evidence="2">ATCC 33728</strain>
    </source>
</reference>
<accession>A0A1B4Y2J7</accession>